<keyword evidence="3" id="KW-1185">Reference proteome</keyword>
<sequence length="69" mass="7207">MPIRPVPAVGPWGTGVPALGPVEQPRRAARTGSRRGRHSRSGGGSRPGNSSRFSASNADHRLASCSTWS</sequence>
<gene>
    <name evidence="2" type="ORF">TR51_05510</name>
</gene>
<name>A0A0D0Q2V1_KITGR</name>
<comment type="caution">
    <text evidence="2">The sequence shown here is derived from an EMBL/GenBank/DDBJ whole genome shotgun (WGS) entry which is preliminary data.</text>
</comment>
<dbReference type="EMBL" id="JXZB01000001">
    <property type="protein sequence ID" value="KIQ66882.1"/>
    <property type="molecule type" value="Genomic_DNA"/>
</dbReference>
<evidence type="ECO:0000313" key="3">
    <source>
        <dbReference type="Proteomes" id="UP000032066"/>
    </source>
</evidence>
<feature type="compositionally biased region" description="Basic residues" evidence="1">
    <location>
        <begin position="27"/>
        <end position="40"/>
    </location>
</feature>
<accession>A0A0D0Q2V1</accession>
<reference evidence="2 3" key="1">
    <citation type="submission" date="2015-02" db="EMBL/GenBank/DDBJ databases">
        <title>Draft genome sequence of Kitasatospora griseola MF730-N6, a bafilomycin, terpentecin and satosporin producer.</title>
        <authorList>
            <person name="Arens J.C."/>
            <person name="Haltli B."/>
            <person name="Kerr R.G."/>
        </authorList>
    </citation>
    <scope>NUCLEOTIDE SEQUENCE [LARGE SCALE GENOMIC DNA]</scope>
    <source>
        <strain evidence="2 3">MF730-N6</strain>
    </source>
</reference>
<feature type="region of interest" description="Disordered" evidence="1">
    <location>
        <begin position="1"/>
        <end position="69"/>
    </location>
</feature>
<evidence type="ECO:0000256" key="1">
    <source>
        <dbReference type="SAM" id="MobiDB-lite"/>
    </source>
</evidence>
<proteinExistence type="predicted"/>
<evidence type="ECO:0000313" key="2">
    <source>
        <dbReference type="EMBL" id="KIQ66882.1"/>
    </source>
</evidence>
<dbReference type="AlphaFoldDB" id="A0A0D0Q2V1"/>
<protein>
    <submittedName>
        <fullName evidence="2">Uncharacterized protein</fullName>
    </submittedName>
</protein>
<organism evidence="2 3">
    <name type="scientific">Kitasatospora griseola</name>
    <name type="common">Streptomyces griseolosporeus</name>
    <dbReference type="NCBI Taxonomy" id="2064"/>
    <lineage>
        <taxon>Bacteria</taxon>
        <taxon>Bacillati</taxon>
        <taxon>Actinomycetota</taxon>
        <taxon>Actinomycetes</taxon>
        <taxon>Kitasatosporales</taxon>
        <taxon>Streptomycetaceae</taxon>
        <taxon>Kitasatospora</taxon>
    </lineage>
</organism>
<dbReference type="Proteomes" id="UP000032066">
    <property type="component" value="Unassembled WGS sequence"/>
</dbReference>